<feature type="signal peptide" evidence="2">
    <location>
        <begin position="1"/>
        <end position="17"/>
    </location>
</feature>
<feature type="compositionally biased region" description="Low complexity" evidence="1">
    <location>
        <begin position="1320"/>
        <end position="1331"/>
    </location>
</feature>
<feature type="compositionally biased region" description="Basic and acidic residues" evidence="1">
    <location>
        <begin position="178"/>
        <end position="189"/>
    </location>
</feature>
<feature type="region of interest" description="Disordered" evidence="1">
    <location>
        <begin position="563"/>
        <end position="912"/>
    </location>
</feature>
<feature type="compositionally biased region" description="Basic and acidic residues" evidence="1">
    <location>
        <begin position="683"/>
        <end position="702"/>
    </location>
</feature>
<feature type="compositionally biased region" description="Low complexity" evidence="1">
    <location>
        <begin position="723"/>
        <end position="744"/>
    </location>
</feature>
<sequence length="1542" mass="164236">MTSQGMLLSWLFSAFHSGRVFLSSPAPEENWDEDFEFAASATKNQHRMPRRNDIDNDGCALPRQSIASSHLTEDWDDPQPTRRSIVFEDKLNIAGPSTPTKRPIPQGPETENWDDDFDLDANSPARRGSPRKPPTTPSRTHPLDAGPRRKTPRRRNARTENWDDDFELEDSDDEDAEFGFHGDEEDRTVTARSRRTAPTKAAPTPPPPVPPLPNLSISALNANYHISGTERPFPRSPTTSVFSVPATTTSGRDSVAGHSYHTTNSQTHLALRPTVSRTSAGRSGGFSGLPPSPPIHKERERRRLRKKSRPPRLEEGVFELVERAEPNPKRFSGSSSSARASFDSQRSSDIDANVRARHASPLSEVAAADTADKENVKENGKTKTPLLSRIGSVGKRWGVRRKRASTAPSDVVLNEDIGDMDVDLTRTPRPPSSLSQTITQPFALPTQATSSTQPIVITNTPAHQRHIPSESSSPSPKQGPSSSWFFRTPSKETSGTGTSSSSNPSLTDVRELREKKSTGFFSTDDEFGSNGSGGIANFLMNSPSKLVKRKSLGFVQLRRTKLDATDVASSPSPPSSFGASPPTSRFRSATPSSSSAAPSPSPSATPKKSAQQGLGVGMGARPTSMYPQSSQSSGQGQPRHASYGGAEVAKSAEAASRGVSTNSGRNNGKQRERSRTRSASRSKGKEAERTGEVPNEKEKDGTRGFMGGMRRISLVGKHKRSKSAASLALVGESGAAGSAGASGSDEPSLPDLPKEAVMMMNMHASREGSDGTDGDTHKTPSRPNVLLPPIELQPPSPPRHRNSDTKVSTSAPIGSIASGMESLLTPSSSQSRSSPFTPLPTISGSSSPSPTSPSSTVPTPTSPSPVHSPSSTTRRSPGSPGQVASLGRSTGVNMVVSPGPTGSIGVASGSNSVPRRNSLGDLKIPARISQAQVSLKRDLGMVREFASNIEQLKDLQAEYHSLVAEVQSILDAQAQAFAHQPPATQSRSISPTIFPFGRRHRSNTNPSTTPGSASPHHNYKQLASAFYTLNSKYRITWECAELLMELAGGTQPSTASGPTSSASAPVVPGVGATGLKSRERAITLAGDESKPPTPTPGSAPPSNQHGPPLASPTNMAWRASTGRHDLSQRQLVLLKEMLNNAESSFVGDDVIAEEARASSTMVNRDWKWGDAMNSTVTLPSEETSASAGASVAAKKRRSSRLGMTGLRDLLRSLKRGHTESIIPPPLPIPSSTLSLSTEESLDSRDGHRYPHPHIPSHGRRRAKTSTDPDSMRSAKDVRATSPYGHTSLVAKSSPRRPSLASIFRLGQKHKNAVPNANALSSTASSSSMSVDHSVESGASGRISRQATSEGVGEEEDWDRLDSAEDLDDVAKALGIPAGSEASSTVRGRGRSPYFQADSRPPSNPASRPVTPKRTASSSQSSLVWDASMPPRSTKLSNVEEHADDTPTAEQRIYTKSSKGKSRPAASPSRPPSRSQKVVSGIPKSGSVRSMPVQSGFGNGGLPDFKLAMTPENIKPLLENSKEVYSRLTDCIADIKGLLANAV</sequence>
<feature type="region of interest" description="Disordered" evidence="1">
    <location>
        <begin position="1216"/>
        <end position="1296"/>
    </location>
</feature>
<comment type="caution">
    <text evidence="3">The sequence shown here is derived from an EMBL/GenBank/DDBJ whole genome shotgun (WGS) entry which is preliminary data.</text>
</comment>
<feature type="region of interest" description="Disordered" evidence="1">
    <location>
        <begin position="1050"/>
        <end position="1115"/>
    </location>
</feature>
<feature type="region of interest" description="Disordered" evidence="1">
    <location>
        <begin position="1179"/>
        <end position="1198"/>
    </location>
</feature>
<feature type="compositionally biased region" description="Low complexity" evidence="1">
    <location>
        <begin position="1462"/>
        <end position="1474"/>
    </location>
</feature>
<dbReference type="Pfam" id="PF20162">
    <property type="entry name" value="Etd1"/>
    <property type="match status" value="1"/>
</dbReference>
<dbReference type="RefSeq" id="XP_036629119.1">
    <property type="nucleotide sequence ID" value="XM_036779730.1"/>
</dbReference>
<evidence type="ECO:0000256" key="1">
    <source>
        <dbReference type="SAM" id="MobiDB-lite"/>
    </source>
</evidence>
<feature type="compositionally biased region" description="Low complexity" evidence="1">
    <location>
        <begin position="1050"/>
        <end position="1074"/>
    </location>
</feature>
<feature type="compositionally biased region" description="Polar residues" evidence="1">
    <location>
        <begin position="432"/>
        <end position="462"/>
    </location>
</feature>
<dbReference type="GO" id="GO:1902412">
    <property type="term" value="P:regulation of mitotic cytokinesis"/>
    <property type="evidence" value="ECO:0007669"/>
    <property type="project" value="InterPro"/>
</dbReference>
<evidence type="ECO:0000313" key="3">
    <source>
        <dbReference type="EMBL" id="KAF7424925.1"/>
    </source>
</evidence>
<gene>
    <name evidence="3" type="ORF">PC9H_010236</name>
</gene>
<feature type="compositionally biased region" description="Low complexity" evidence="1">
    <location>
        <begin position="491"/>
        <end position="507"/>
    </location>
</feature>
<feature type="compositionally biased region" description="Low complexity" evidence="1">
    <location>
        <begin position="331"/>
        <end position="345"/>
    </location>
</feature>
<evidence type="ECO:0000256" key="2">
    <source>
        <dbReference type="SAM" id="SignalP"/>
    </source>
</evidence>
<feature type="compositionally biased region" description="Low complexity" evidence="1">
    <location>
        <begin position="1229"/>
        <end position="1238"/>
    </location>
</feature>
<feature type="compositionally biased region" description="Pro residues" evidence="1">
    <location>
        <begin position="203"/>
        <end position="212"/>
    </location>
</feature>
<dbReference type="InterPro" id="IPR045342">
    <property type="entry name" value="Etd1"/>
</dbReference>
<feature type="region of interest" description="Disordered" evidence="1">
    <location>
        <begin position="421"/>
        <end position="539"/>
    </location>
</feature>
<dbReference type="OrthoDB" id="2554322at2759"/>
<feature type="compositionally biased region" description="Acidic residues" evidence="1">
    <location>
        <begin position="162"/>
        <end position="177"/>
    </location>
</feature>
<feature type="compositionally biased region" description="Polar residues" evidence="1">
    <location>
        <begin position="1413"/>
        <end position="1422"/>
    </location>
</feature>
<feature type="region of interest" description="Disordered" evidence="1">
    <location>
        <begin position="994"/>
        <end position="1017"/>
    </location>
</feature>
<feature type="region of interest" description="Disordered" evidence="1">
    <location>
        <begin position="1318"/>
        <end position="1493"/>
    </location>
</feature>
<evidence type="ECO:0000313" key="4">
    <source>
        <dbReference type="Proteomes" id="UP000623687"/>
    </source>
</evidence>
<protein>
    <submittedName>
        <fullName evidence="3">Uncharacterized protein</fullName>
    </submittedName>
</protein>
<feature type="compositionally biased region" description="Basic and acidic residues" evidence="1">
    <location>
        <begin position="764"/>
        <end position="778"/>
    </location>
</feature>
<feature type="chain" id="PRO_5034869402" evidence="2">
    <location>
        <begin position="18"/>
        <end position="1542"/>
    </location>
</feature>
<accession>A0A8H6ZV88</accession>
<feature type="compositionally biased region" description="Basic and acidic residues" evidence="1">
    <location>
        <begin position="1264"/>
        <end position="1278"/>
    </location>
</feature>
<feature type="compositionally biased region" description="Basic and acidic residues" evidence="1">
    <location>
        <begin position="508"/>
        <end position="517"/>
    </location>
</feature>
<keyword evidence="2" id="KW-0732">Signal</keyword>
<dbReference type="EMBL" id="JACETU010000007">
    <property type="protein sequence ID" value="KAF7424925.1"/>
    <property type="molecule type" value="Genomic_DNA"/>
</dbReference>
<feature type="compositionally biased region" description="Basic residues" evidence="1">
    <location>
        <begin position="299"/>
        <end position="310"/>
    </location>
</feature>
<feature type="compositionally biased region" description="Low complexity" evidence="1">
    <location>
        <begin position="575"/>
        <end position="610"/>
    </location>
</feature>
<feature type="compositionally biased region" description="Low complexity" evidence="1">
    <location>
        <begin position="469"/>
        <end position="483"/>
    </location>
</feature>
<dbReference type="PANTHER" id="PTHR24216:SF65">
    <property type="entry name" value="PAXILLIN-LIKE PROTEIN 1"/>
    <property type="match status" value="1"/>
</dbReference>
<reference evidence="3" key="1">
    <citation type="submission" date="2019-07" db="EMBL/GenBank/DDBJ databases">
        <authorList>
            <person name="Palmer J.M."/>
        </authorList>
    </citation>
    <scope>NUCLEOTIDE SEQUENCE</scope>
    <source>
        <strain evidence="3">PC9</strain>
    </source>
</reference>
<dbReference type="VEuPathDB" id="FungiDB:PC9H_010236"/>
<feature type="compositionally biased region" description="Low complexity" evidence="1">
    <location>
        <begin position="628"/>
        <end position="637"/>
    </location>
</feature>
<organism evidence="3 4">
    <name type="scientific">Pleurotus ostreatus</name>
    <name type="common">Oyster mushroom</name>
    <name type="synonym">White-rot fungus</name>
    <dbReference type="NCBI Taxonomy" id="5322"/>
    <lineage>
        <taxon>Eukaryota</taxon>
        <taxon>Fungi</taxon>
        <taxon>Dikarya</taxon>
        <taxon>Basidiomycota</taxon>
        <taxon>Agaricomycotina</taxon>
        <taxon>Agaricomycetes</taxon>
        <taxon>Agaricomycetidae</taxon>
        <taxon>Agaricales</taxon>
        <taxon>Pleurotineae</taxon>
        <taxon>Pleurotaceae</taxon>
        <taxon>Pleurotus</taxon>
    </lineage>
</organism>
<dbReference type="GO" id="GO:0005096">
    <property type="term" value="F:GTPase activator activity"/>
    <property type="evidence" value="ECO:0007669"/>
    <property type="project" value="InterPro"/>
</dbReference>
<feature type="compositionally biased region" description="Acidic residues" evidence="1">
    <location>
        <begin position="1351"/>
        <end position="1367"/>
    </location>
</feature>
<feature type="compositionally biased region" description="Polar residues" evidence="1">
    <location>
        <begin position="1003"/>
        <end position="1012"/>
    </location>
</feature>
<feature type="compositionally biased region" description="Low complexity" evidence="1">
    <location>
        <begin position="822"/>
        <end position="880"/>
    </location>
</feature>
<feature type="compositionally biased region" description="Basic and acidic residues" evidence="1">
    <location>
        <begin position="370"/>
        <end position="380"/>
    </location>
</feature>
<feature type="compositionally biased region" description="Basic residues" evidence="1">
    <location>
        <begin position="1249"/>
        <end position="1263"/>
    </location>
</feature>
<feature type="region of interest" description="Disordered" evidence="1">
    <location>
        <begin position="277"/>
        <end position="380"/>
    </location>
</feature>
<dbReference type="GeneID" id="59380054"/>
<feature type="compositionally biased region" description="Basic and acidic residues" evidence="1">
    <location>
        <begin position="311"/>
        <end position="328"/>
    </location>
</feature>
<keyword evidence="4" id="KW-1185">Reference proteome</keyword>
<proteinExistence type="predicted"/>
<name>A0A8H6ZV88_PLEOS</name>
<feature type="region of interest" description="Disordered" evidence="1">
    <location>
        <begin position="42"/>
        <end position="212"/>
    </location>
</feature>
<feature type="compositionally biased region" description="Polar residues" evidence="1">
    <location>
        <begin position="658"/>
        <end position="667"/>
    </location>
</feature>
<dbReference type="Proteomes" id="UP000623687">
    <property type="component" value="Unassembled WGS sequence"/>
</dbReference>
<dbReference type="PANTHER" id="PTHR24216">
    <property type="entry name" value="PAXILLIN-RELATED"/>
    <property type="match status" value="1"/>
</dbReference>